<evidence type="ECO:0000313" key="1">
    <source>
        <dbReference type="EMBL" id="KES07105.1"/>
    </source>
</evidence>
<dbReference type="AlphaFoldDB" id="A0A081XU82"/>
<dbReference type="Proteomes" id="UP000028341">
    <property type="component" value="Unassembled WGS sequence"/>
</dbReference>
<sequence>MASFQLNVRTVTMVRHGLSYPEAYKLSSLRHLGSNLPGDLLMLAVRADYHDALFAELRSSSTLAFP</sequence>
<keyword evidence="2" id="KW-1185">Reference proteome</keyword>
<comment type="caution">
    <text evidence="1">The sequence shown here is derived from an EMBL/GenBank/DDBJ whole genome shotgun (WGS) entry which is preliminary data.</text>
</comment>
<name>A0A081XU82_STRTO</name>
<gene>
    <name evidence="1" type="ORF">BU52_10975</name>
</gene>
<reference evidence="1 2" key="1">
    <citation type="submission" date="2014-02" db="EMBL/GenBank/DDBJ databases">
        <title>The genome announcement of Streptomyces toyocaensis NRRL15009.</title>
        <authorList>
            <person name="Hong H.-J."/>
            <person name="Kwun M.J."/>
        </authorList>
    </citation>
    <scope>NUCLEOTIDE SEQUENCE [LARGE SCALE GENOMIC DNA]</scope>
    <source>
        <strain evidence="1 2">NRRL 15009</strain>
    </source>
</reference>
<evidence type="ECO:0000313" key="2">
    <source>
        <dbReference type="Proteomes" id="UP000028341"/>
    </source>
</evidence>
<dbReference type="EMBL" id="JFCB01000007">
    <property type="protein sequence ID" value="KES07105.1"/>
    <property type="molecule type" value="Genomic_DNA"/>
</dbReference>
<proteinExistence type="predicted"/>
<protein>
    <submittedName>
        <fullName evidence="1">Uncharacterized protein</fullName>
    </submittedName>
</protein>
<accession>A0A081XU82</accession>
<organism evidence="1 2">
    <name type="scientific">Streptomyces toyocaensis</name>
    <dbReference type="NCBI Taxonomy" id="55952"/>
    <lineage>
        <taxon>Bacteria</taxon>
        <taxon>Bacillati</taxon>
        <taxon>Actinomycetota</taxon>
        <taxon>Actinomycetes</taxon>
        <taxon>Kitasatosporales</taxon>
        <taxon>Streptomycetaceae</taxon>
        <taxon>Streptomyces</taxon>
    </lineage>
</organism>